<name>A0A418NB86_9FLAO</name>
<sequence length="144" mass="16753">MPETPKPSPPFEHAVHNWEVCKELHKLTKYGDWVVTTAFYSGMKFMEDTLFPNTYDHPVKPGEQNEYKTFNAYVRDFGKTLGANKHKIMSDMVNAHIDDEEVVNSYEDLKQSCHTARYINYKVGEDRVKMALEAIETIRVFCVQ</sequence>
<comment type="caution">
    <text evidence="1">The sequence shown here is derived from an EMBL/GenBank/DDBJ whole genome shotgun (WGS) entry which is preliminary data.</text>
</comment>
<protein>
    <submittedName>
        <fullName evidence="1">Uncharacterized protein</fullName>
    </submittedName>
</protein>
<dbReference type="EMBL" id="QXFJ01000009">
    <property type="protein sequence ID" value="RIV73184.1"/>
    <property type="molecule type" value="Genomic_DNA"/>
</dbReference>
<dbReference type="OrthoDB" id="1442972at2"/>
<dbReference type="Proteomes" id="UP000284189">
    <property type="component" value="Unassembled WGS sequence"/>
</dbReference>
<keyword evidence="4" id="KW-1185">Reference proteome</keyword>
<evidence type="ECO:0000313" key="2">
    <source>
        <dbReference type="EMBL" id="TXK06995.1"/>
    </source>
</evidence>
<accession>A0A418NB86</accession>
<dbReference type="EMBL" id="VNWL01000008">
    <property type="protein sequence ID" value="TXK06995.1"/>
    <property type="molecule type" value="Genomic_DNA"/>
</dbReference>
<proteinExistence type="predicted"/>
<reference evidence="1 3" key="1">
    <citation type="submission" date="2018-08" db="EMBL/GenBank/DDBJ databases">
        <title>Proposal of Muricauda 72 sp.nov. and Muricauda NH166 sp.nov., isolated from seawater.</title>
        <authorList>
            <person name="Cheng H."/>
            <person name="Wu Y.-H."/>
            <person name="Guo L.-L."/>
            <person name="Xu X.-W."/>
        </authorList>
    </citation>
    <scope>NUCLEOTIDE SEQUENCE [LARGE SCALE GENOMIC DNA]</scope>
    <source>
        <strain evidence="1 3">NH166</strain>
    </source>
</reference>
<gene>
    <name evidence="1" type="ORF">D2U88_03320</name>
    <name evidence="2" type="ORF">FQ019_03295</name>
</gene>
<reference evidence="2 4" key="2">
    <citation type="submission" date="2019-07" db="EMBL/GenBank/DDBJ databases">
        <title>Draft genome of two Muricauda strains isolated from deep sea.</title>
        <authorList>
            <person name="Sun C."/>
        </authorList>
    </citation>
    <scope>NUCLEOTIDE SEQUENCE [LARGE SCALE GENOMIC DNA]</scope>
    <source>
        <strain evidence="2 4">NH166</strain>
    </source>
</reference>
<evidence type="ECO:0000313" key="4">
    <source>
        <dbReference type="Proteomes" id="UP000321528"/>
    </source>
</evidence>
<evidence type="ECO:0000313" key="1">
    <source>
        <dbReference type="EMBL" id="RIV73184.1"/>
    </source>
</evidence>
<dbReference type="RefSeq" id="WP_119638880.1">
    <property type="nucleotide sequence ID" value="NZ_QXFJ01000009.1"/>
</dbReference>
<evidence type="ECO:0000313" key="3">
    <source>
        <dbReference type="Proteomes" id="UP000284189"/>
    </source>
</evidence>
<dbReference type="AlphaFoldDB" id="A0A418NB86"/>
<dbReference type="Proteomes" id="UP000321528">
    <property type="component" value="Unassembled WGS sequence"/>
</dbReference>
<organism evidence="1 3">
    <name type="scientific">Flagellimonas aequoris</name>
    <dbReference type="NCBI Taxonomy" id="2306997"/>
    <lineage>
        <taxon>Bacteria</taxon>
        <taxon>Pseudomonadati</taxon>
        <taxon>Bacteroidota</taxon>
        <taxon>Flavobacteriia</taxon>
        <taxon>Flavobacteriales</taxon>
        <taxon>Flavobacteriaceae</taxon>
        <taxon>Flagellimonas</taxon>
    </lineage>
</organism>